<keyword evidence="1" id="KW-1133">Transmembrane helix</keyword>
<accession>A0ABM9BDB4</accession>
<sequence>MNIIVMLIIYFLLGVFVIKLGIDNSRSTQISKEILNELREIKELMIRNKYE</sequence>
<comment type="caution">
    <text evidence="2">The sequence shown here is derived from an EMBL/GenBank/DDBJ whole genome shotgun (WGS) entry which is preliminary data.</text>
</comment>
<proteinExistence type="predicted"/>
<keyword evidence="3" id="KW-1185">Reference proteome</keyword>
<protein>
    <submittedName>
        <fullName evidence="2">Uncharacterized protein</fullName>
    </submittedName>
</protein>
<name>A0ABM9BDB4_9BACL</name>
<organism evidence="2 3">
    <name type="scientific">Paenibacillus pseudetheri</name>
    <dbReference type="NCBI Taxonomy" id="2897682"/>
    <lineage>
        <taxon>Bacteria</taxon>
        <taxon>Bacillati</taxon>
        <taxon>Bacillota</taxon>
        <taxon>Bacilli</taxon>
        <taxon>Bacillales</taxon>
        <taxon>Paenibacillaceae</taxon>
        <taxon>Paenibacillus</taxon>
    </lineage>
</organism>
<gene>
    <name evidence="2" type="ORF">PAECIP111894_02925</name>
</gene>
<evidence type="ECO:0000313" key="3">
    <source>
        <dbReference type="Proteomes" id="UP000838749"/>
    </source>
</evidence>
<feature type="transmembrane region" description="Helical" evidence="1">
    <location>
        <begin position="6"/>
        <end position="22"/>
    </location>
</feature>
<evidence type="ECO:0000256" key="1">
    <source>
        <dbReference type="SAM" id="Phobius"/>
    </source>
</evidence>
<keyword evidence="1" id="KW-0472">Membrane</keyword>
<reference evidence="2" key="1">
    <citation type="submission" date="2021-12" db="EMBL/GenBank/DDBJ databases">
        <authorList>
            <person name="Criscuolo A."/>
        </authorList>
    </citation>
    <scope>NUCLEOTIDE SEQUENCE</scope>
    <source>
        <strain evidence="2">CIP111894</strain>
    </source>
</reference>
<evidence type="ECO:0000313" key="2">
    <source>
        <dbReference type="EMBL" id="CAH1056770.1"/>
    </source>
</evidence>
<dbReference type="EMBL" id="CAKMAB010000014">
    <property type="protein sequence ID" value="CAH1056770.1"/>
    <property type="molecule type" value="Genomic_DNA"/>
</dbReference>
<keyword evidence="1" id="KW-0812">Transmembrane</keyword>
<dbReference type="Proteomes" id="UP000838749">
    <property type="component" value="Unassembled WGS sequence"/>
</dbReference>